<feature type="transmembrane region" description="Helical" evidence="10">
    <location>
        <begin position="6"/>
        <end position="23"/>
    </location>
</feature>
<dbReference type="eggNOG" id="COG1696">
    <property type="taxonomic scope" value="Bacteria"/>
</dbReference>
<dbReference type="AlphaFoldDB" id="C6LEI8"/>
<organism evidence="11 12">
    <name type="scientific">Marvinbryantia formatexigens DSM 14469</name>
    <dbReference type="NCBI Taxonomy" id="478749"/>
    <lineage>
        <taxon>Bacteria</taxon>
        <taxon>Bacillati</taxon>
        <taxon>Bacillota</taxon>
        <taxon>Clostridia</taxon>
        <taxon>Lachnospirales</taxon>
        <taxon>Lachnospiraceae</taxon>
        <taxon>Marvinbryantia</taxon>
    </lineage>
</organism>
<dbReference type="InterPro" id="IPR051085">
    <property type="entry name" value="MB_O-acyltransferase"/>
</dbReference>
<feature type="transmembrane region" description="Helical" evidence="10">
    <location>
        <begin position="400"/>
        <end position="417"/>
    </location>
</feature>
<protein>
    <submittedName>
        <fullName evidence="11">MBOAT family protein</fullName>
    </submittedName>
</protein>
<evidence type="ECO:0000256" key="6">
    <source>
        <dbReference type="ARBA" id="ARBA00022989"/>
    </source>
</evidence>
<dbReference type="GO" id="GO:0042121">
    <property type="term" value="P:alginic acid biosynthetic process"/>
    <property type="evidence" value="ECO:0007669"/>
    <property type="project" value="InterPro"/>
</dbReference>
<keyword evidence="5 10" id="KW-0812">Transmembrane</keyword>
<accession>C6LEI8</accession>
<evidence type="ECO:0000256" key="7">
    <source>
        <dbReference type="ARBA" id="ARBA00023136"/>
    </source>
</evidence>
<dbReference type="GO" id="GO:0016746">
    <property type="term" value="F:acyltransferase activity"/>
    <property type="evidence" value="ECO:0007669"/>
    <property type="project" value="UniProtKB-KW"/>
</dbReference>
<dbReference type="InterPro" id="IPR024194">
    <property type="entry name" value="Ac/AlaTfrase_AlgI/DltB"/>
</dbReference>
<dbReference type="InterPro" id="IPR028362">
    <property type="entry name" value="AlgI"/>
</dbReference>
<evidence type="ECO:0000256" key="3">
    <source>
        <dbReference type="ARBA" id="ARBA00022475"/>
    </source>
</evidence>
<keyword evidence="7 9" id="KW-0472">Membrane</keyword>
<reference evidence="11" key="1">
    <citation type="submission" date="2009-07" db="EMBL/GenBank/DDBJ databases">
        <authorList>
            <person name="Weinstock G."/>
            <person name="Sodergren E."/>
            <person name="Clifton S."/>
            <person name="Fulton L."/>
            <person name="Fulton B."/>
            <person name="Courtney L."/>
            <person name="Fronick C."/>
            <person name="Harrison M."/>
            <person name="Strong C."/>
            <person name="Farmer C."/>
            <person name="Delahaunty K."/>
            <person name="Markovic C."/>
            <person name="Hall O."/>
            <person name="Minx P."/>
            <person name="Tomlinson C."/>
            <person name="Mitreva M."/>
            <person name="Nelson J."/>
            <person name="Hou S."/>
            <person name="Wollam A."/>
            <person name="Pepin K.H."/>
            <person name="Johnson M."/>
            <person name="Bhonagiri V."/>
            <person name="Nash W.E."/>
            <person name="Warren W."/>
            <person name="Chinwalla A."/>
            <person name="Mardis E.R."/>
            <person name="Wilson R.K."/>
        </authorList>
    </citation>
    <scope>NUCLEOTIDE SEQUENCE [LARGE SCALE GENOMIC DNA]</scope>
    <source>
        <strain evidence="11">DSM 14469</strain>
    </source>
</reference>
<evidence type="ECO:0000313" key="12">
    <source>
        <dbReference type="Proteomes" id="UP000005561"/>
    </source>
</evidence>
<feature type="transmembrane region" description="Helical" evidence="10">
    <location>
        <begin position="438"/>
        <end position="460"/>
    </location>
</feature>
<name>C6LEI8_9FIRM</name>
<dbReference type="PIRSF" id="PIRSF500217">
    <property type="entry name" value="AlgI"/>
    <property type="match status" value="1"/>
</dbReference>
<dbReference type="GO" id="GO:0005886">
    <property type="term" value="C:plasma membrane"/>
    <property type="evidence" value="ECO:0007669"/>
    <property type="project" value="UniProtKB-SubCell"/>
</dbReference>
<evidence type="ECO:0000256" key="4">
    <source>
        <dbReference type="ARBA" id="ARBA00022679"/>
    </source>
</evidence>
<comment type="caution">
    <text evidence="11">The sequence shown here is derived from an EMBL/GenBank/DDBJ whole genome shotgun (WGS) entry which is preliminary data.</text>
</comment>
<gene>
    <name evidence="11" type="ORF">BRYFOR_07038</name>
</gene>
<keyword evidence="6 10" id="KW-1133">Transmembrane helix</keyword>
<feature type="transmembrane region" description="Helical" evidence="10">
    <location>
        <begin position="30"/>
        <end position="52"/>
    </location>
</feature>
<keyword evidence="8 9" id="KW-0012">Acyltransferase</keyword>
<dbReference type="PIRSF" id="PIRSF016636">
    <property type="entry name" value="AlgI_DltB"/>
    <property type="match status" value="1"/>
</dbReference>
<dbReference type="PANTHER" id="PTHR13285">
    <property type="entry name" value="ACYLTRANSFERASE"/>
    <property type="match status" value="1"/>
</dbReference>
<evidence type="ECO:0000256" key="10">
    <source>
        <dbReference type="SAM" id="Phobius"/>
    </source>
</evidence>
<dbReference type="OrthoDB" id="9805788at2"/>
<dbReference type="STRING" id="168384.SAMN05660368_00353"/>
<evidence type="ECO:0000256" key="1">
    <source>
        <dbReference type="ARBA" id="ARBA00004651"/>
    </source>
</evidence>
<dbReference type="InterPro" id="IPR004299">
    <property type="entry name" value="MBOAT_fam"/>
</dbReference>
<dbReference type="EMBL" id="ACCL02000008">
    <property type="protein sequence ID" value="EET60971.1"/>
    <property type="molecule type" value="Genomic_DNA"/>
</dbReference>
<dbReference type="Proteomes" id="UP000005561">
    <property type="component" value="Unassembled WGS sequence"/>
</dbReference>
<feature type="transmembrane region" description="Helical" evidence="10">
    <location>
        <begin position="312"/>
        <end position="340"/>
    </location>
</feature>
<sequence length="472" mass="53432">MVFSSILFMFRFLPLVLILYYVAPVRFRNIILFLFSLFFYAWGEPRYVFLMLCSITVDYCIGKKIDGCRQAGNPSAAKRWMLASVVYNLTVLGFFKYTDFLIGTVNAVLGTEIPLAGIPLPIGISFFTFQTMSYTIDVYRGVTQAQTSWLNYGTYVSMFPQLIAGPIVQYKTIARQLKERRETTDDFVAGITRFLAGVGKKVLLANNIGVLWDTISAMEASTLPAATAWLGAIAYTFQIYFDFSGYSDMAIGLGKMFGFHFLENFYYPYISRSITEFWRRWHISLSSWFREYVYIPLGGNRRGAAKQIRNIAVVWMLTGIWHGASWNFVLWGVYYGILLILEKFVFGKALKKLPGALQNVYTLFFVVIGWMIFAFDNLGAGTGYVRAMFGGGAGFADSNTIYLLYNYAVMLLVLILGSTELPKKAAAYILKKAGEQSWAATALHCVFYAGVFLLSVAYLVDASYNPFLYFRF</sequence>
<dbReference type="Pfam" id="PF03062">
    <property type="entry name" value="MBOAT"/>
    <property type="match status" value="1"/>
</dbReference>
<feature type="transmembrane region" description="Helical" evidence="10">
    <location>
        <begin position="360"/>
        <end position="380"/>
    </location>
</feature>
<keyword evidence="3 9" id="KW-1003">Cell membrane</keyword>
<keyword evidence="12" id="KW-1185">Reference proteome</keyword>
<keyword evidence="4 9" id="KW-0808">Transferase</keyword>
<comment type="subcellular location">
    <subcellularLocation>
        <location evidence="1">Cell membrane</location>
        <topology evidence="1">Multi-pass membrane protein</topology>
    </subcellularLocation>
</comment>
<dbReference type="PANTHER" id="PTHR13285:SF23">
    <property type="entry name" value="TEICHOIC ACID D-ALANYLTRANSFERASE"/>
    <property type="match status" value="1"/>
</dbReference>
<evidence type="ECO:0000256" key="2">
    <source>
        <dbReference type="ARBA" id="ARBA00010323"/>
    </source>
</evidence>
<evidence type="ECO:0000256" key="8">
    <source>
        <dbReference type="ARBA" id="ARBA00023315"/>
    </source>
</evidence>
<evidence type="ECO:0000313" key="11">
    <source>
        <dbReference type="EMBL" id="EET60971.1"/>
    </source>
</evidence>
<comment type="similarity">
    <text evidence="2 9">Belongs to the membrane-bound acyltransferase family.</text>
</comment>
<evidence type="ECO:0000256" key="5">
    <source>
        <dbReference type="ARBA" id="ARBA00022692"/>
    </source>
</evidence>
<dbReference type="RefSeq" id="WP_006861831.1">
    <property type="nucleotide sequence ID" value="NZ_ACCL02000008.1"/>
</dbReference>
<evidence type="ECO:0000256" key="9">
    <source>
        <dbReference type="PIRNR" id="PIRNR016636"/>
    </source>
</evidence>
<proteinExistence type="inferred from homology"/>